<dbReference type="NCBIfam" id="TIGR00619">
    <property type="entry name" value="sbcd"/>
    <property type="match status" value="1"/>
</dbReference>
<keyword evidence="4 7" id="KW-0540">Nuclease</keyword>
<accession>A0A9X8UKT1</accession>
<comment type="subunit">
    <text evidence="2 7">Heterodimer of SbcC and SbcD.</text>
</comment>
<keyword evidence="7" id="KW-0255">Endonuclease</keyword>
<proteinExistence type="inferred from homology"/>
<evidence type="ECO:0000313" key="10">
    <source>
        <dbReference type="EMBL" id="TCL44710.1"/>
    </source>
</evidence>
<dbReference type="Proteomes" id="UP000294682">
    <property type="component" value="Unassembled WGS sequence"/>
</dbReference>
<evidence type="ECO:0000256" key="2">
    <source>
        <dbReference type="ARBA" id="ARBA00011322"/>
    </source>
</evidence>
<evidence type="ECO:0000259" key="8">
    <source>
        <dbReference type="Pfam" id="PF00149"/>
    </source>
</evidence>
<name>A0A9X8UKT1_9FIRM</name>
<feature type="domain" description="Calcineurin-like phosphoesterase" evidence="8">
    <location>
        <begin position="1"/>
        <end position="220"/>
    </location>
</feature>
<comment type="similarity">
    <text evidence="1 7">Belongs to the SbcD family.</text>
</comment>
<dbReference type="Pfam" id="PF12320">
    <property type="entry name" value="SbcD_C"/>
    <property type="match status" value="1"/>
</dbReference>
<reference evidence="10 11" key="1">
    <citation type="submission" date="2019-03" db="EMBL/GenBank/DDBJ databases">
        <title>Genomic Encyclopedia of Type Strains, Phase IV (KMG-IV): sequencing the most valuable type-strain genomes for metagenomic binning, comparative biology and taxonomic classification.</title>
        <authorList>
            <person name="Goeker M."/>
        </authorList>
    </citation>
    <scope>NUCLEOTIDE SEQUENCE [LARGE SCALE GENOMIC DNA]</scope>
    <source>
        <strain evidence="10 11">DSM 100433</strain>
    </source>
</reference>
<evidence type="ECO:0000256" key="1">
    <source>
        <dbReference type="ARBA" id="ARBA00010555"/>
    </source>
</evidence>
<dbReference type="InterPro" id="IPR029052">
    <property type="entry name" value="Metallo-depent_PP-like"/>
</dbReference>
<dbReference type="GO" id="GO:0006310">
    <property type="term" value="P:DNA recombination"/>
    <property type="evidence" value="ECO:0007669"/>
    <property type="project" value="UniProtKB-KW"/>
</dbReference>
<dbReference type="InterPro" id="IPR041796">
    <property type="entry name" value="Mre11_N"/>
</dbReference>
<evidence type="ECO:0000256" key="7">
    <source>
        <dbReference type="RuleBase" id="RU363069"/>
    </source>
</evidence>
<evidence type="ECO:0000256" key="4">
    <source>
        <dbReference type="ARBA" id="ARBA00022722"/>
    </source>
</evidence>
<dbReference type="GO" id="GO:0006260">
    <property type="term" value="P:DNA replication"/>
    <property type="evidence" value="ECO:0007669"/>
    <property type="project" value="UniProtKB-KW"/>
</dbReference>
<keyword evidence="11" id="KW-1185">Reference proteome</keyword>
<dbReference type="SUPFAM" id="SSF56300">
    <property type="entry name" value="Metallo-dependent phosphatases"/>
    <property type="match status" value="1"/>
</dbReference>
<dbReference type="PANTHER" id="PTHR30337">
    <property type="entry name" value="COMPONENT OF ATP-DEPENDENT DSDNA EXONUCLEASE"/>
    <property type="match status" value="1"/>
</dbReference>
<protein>
    <recommendedName>
        <fullName evidence="3 7">Nuclease SbcCD subunit D</fullName>
    </recommendedName>
</protein>
<dbReference type="Gene3D" id="3.60.21.10">
    <property type="match status" value="1"/>
</dbReference>
<comment type="caution">
    <text evidence="10">The sequence shown here is derived from an EMBL/GenBank/DDBJ whole genome shotgun (WGS) entry which is preliminary data.</text>
</comment>
<evidence type="ECO:0000256" key="5">
    <source>
        <dbReference type="ARBA" id="ARBA00022801"/>
    </source>
</evidence>
<keyword evidence="7" id="KW-0233">DNA recombination</keyword>
<comment type="function">
    <text evidence="7">SbcCD cleaves DNA hairpin structures. These structures can inhibit DNA replication and are intermediates in certain DNA recombination reactions. The complex acts as a 3'-&gt;5' double strand exonuclease that can open hairpins. It also has a 5' single-strand endonuclease activity.</text>
</comment>
<dbReference type="GO" id="GO:0004519">
    <property type="term" value="F:endonuclease activity"/>
    <property type="evidence" value="ECO:0007669"/>
    <property type="project" value="UniProtKB-KW"/>
</dbReference>
<keyword evidence="5 7" id="KW-0378">Hydrolase</keyword>
<dbReference type="Pfam" id="PF00149">
    <property type="entry name" value="Metallophos"/>
    <property type="match status" value="1"/>
</dbReference>
<dbReference type="AlphaFoldDB" id="A0A9X8UKT1"/>
<dbReference type="InterPro" id="IPR004843">
    <property type="entry name" value="Calcineurin-like_PHP"/>
</dbReference>
<keyword evidence="6 7" id="KW-0269">Exonuclease</keyword>
<evidence type="ECO:0000256" key="3">
    <source>
        <dbReference type="ARBA" id="ARBA00013365"/>
    </source>
</evidence>
<dbReference type="PANTHER" id="PTHR30337:SF0">
    <property type="entry name" value="NUCLEASE SBCCD SUBUNIT D"/>
    <property type="match status" value="1"/>
</dbReference>
<feature type="domain" description="Nuclease SbcCD subunit D C-terminal" evidence="9">
    <location>
        <begin position="266"/>
        <end position="356"/>
    </location>
</feature>
<dbReference type="InterPro" id="IPR004593">
    <property type="entry name" value="SbcD"/>
</dbReference>
<dbReference type="InterPro" id="IPR026843">
    <property type="entry name" value="SbcD_C"/>
</dbReference>
<gene>
    <name evidence="7" type="primary">sbcD</name>
    <name evidence="10" type="ORF">EDD78_102336</name>
</gene>
<evidence type="ECO:0000259" key="9">
    <source>
        <dbReference type="Pfam" id="PF12320"/>
    </source>
</evidence>
<dbReference type="InterPro" id="IPR050535">
    <property type="entry name" value="DNA_Repair-Maintenance_Comp"/>
</dbReference>
<keyword evidence="7" id="KW-0235">DNA replication</keyword>
<sequence>MKLIHTSDWHIGRTLFDYSLLEDQAHFLKQLADYALEIKADAILVAGDIYNRAVPSAQAVELLDGVLERLVLRHGIPVIMIAGNHDSPQRLSFGSRLLKGAGLTIAGTPAARLERAELPGGVDIHLLPYFYPAQVRLLLEDDGISTFNDAFAALMERNLPLLDRSRTNILMAHGFFSSLGREREDMVFSSSELSIGMADIMDITLASGFDYAALGHLHAPQKAGENARYSGSPLKYSLSESLHRKSVTLLEIENGKVDISTHAFEPLRDVRTIAGPFEELANPANQMDSSCGDYVYANILGDGAILFAMQKLRAVFPNILGLSFITPGQENGQPVHLGEDLSQRPVEELFGEFYRQITGEELSPGRAGLIERLLKESEVQP</sequence>
<evidence type="ECO:0000313" key="11">
    <source>
        <dbReference type="Proteomes" id="UP000294682"/>
    </source>
</evidence>
<dbReference type="CDD" id="cd00840">
    <property type="entry name" value="MPP_Mre11_N"/>
    <property type="match status" value="1"/>
</dbReference>
<dbReference type="GO" id="GO:0008408">
    <property type="term" value="F:3'-5' exonuclease activity"/>
    <property type="evidence" value="ECO:0007669"/>
    <property type="project" value="InterPro"/>
</dbReference>
<dbReference type="EMBL" id="SLUK01000002">
    <property type="protein sequence ID" value="TCL44710.1"/>
    <property type="molecule type" value="Genomic_DNA"/>
</dbReference>
<organism evidence="10 11">
    <name type="scientific">Harryflintia acetispora</name>
    <dbReference type="NCBI Taxonomy" id="1849041"/>
    <lineage>
        <taxon>Bacteria</taxon>
        <taxon>Bacillati</taxon>
        <taxon>Bacillota</taxon>
        <taxon>Clostridia</taxon>
        <taxon>Eubacteriales</taxon>
        <taxon>Oscillospiraceae</taxon>
        <taxon>Harryflintia</taxon>
    </lineage>
</organism>
<dbReference type="RefSeq" id="WP_165873103.1">
    <property type="nucleotide sequence ID" value="NZ_SLUK01000002.1"/>
</dbReference>
<evidence type="ECO:0000256" key="6">
    <source>
        <dbReference type="ARBA" id="ARBA00022839"/>
    </source>
</evidence>